<gene>
    <name evidence="2" type="ORF">C7I85_23805</name>
</gene>
<feature type="compositionally biased region" description="Pro residues" evidence="1">
    <location>
        <begin position="1"/>
        <end position="25"/>
    </location>
</feature>
<protein>
    <submittedName>
        <fullName evidence="2">Uncharacterized protein</fullName>
    </submittedName>
</protein>
<reference evidence="2 3" key="1">
    <citation type="submission" date="2018-03" db="EMBL/GenBank/DDBJ databases">
        <title>The draft genome of Mesorhizobium soli JCM 19897.</title>
        <authorList>
            <person name="Li L."/>
            <person name="Liu L."/>
            <person name="Liang L."/>
            <person name="Wang T."/>
            <person name="Zhang X."/>
        </authorList>
    </citation>
    <scope>NUCLEOTIDE SEQUENCE [LARGE SCALE GENOMIC DNA]</scope>
    <source>
        <strain evidence="2 3">JCM 19897</strain>
    </source>
</reference>
<name>A0A2P7S381_9HYPH</name>
<evidence type="ECO:0000256" key="1">
    <source>
        <dbReference type="SAM" id="MobiDB-lite"/>
    </source>
</evidence>
<dbReference type="Proteomes" id="UP000240653">
    <property type="component" value="Unassembled WGS sequence"/>
</dbReference>
<organism evidence="2 3">
    <name type="scientific">Pseudaminobacter soli</name>
    <name type="common">ex Li et al. 2025</name>
    <dbReference type="NCBI Taxonomy" id="1295366"/>
    <lineage>
        <taxon>Bacteria</taxon>
        <taxon>Pseudomonadati</taxon>
        <taxon>Pseudomonadota</taxon>
        <taxon>Alphaproteobacteria</taxon>
        <taxon>Hyphomicrobiales</taxon>
        <taxon>Phyllobacteriaceae</taxon>
        <taxon>Pseudaminobacter</taxon>
    </lineage>
</organism>
<accession>A0A2P7S381</accession>
<feature type="region of interest" description="Disordered" evidence="1">
    <location>
        <begin position="1"/>
        <end position="29"/>
    </location>
</feature>
<evidence type="ECO:0000313" key="2">
    <source>
        <dbReference type="EMBL" id="PSJ56906.1"/>
    </source>
</evidence>
<keyword evidence="3" id="KW-1185">Reference proteome</keyword>
<proteinExistence type="predicted"/>
<evidence type="ECO:0000313" key="3">
    <source>
        <dbReference type="Proteomes" id="UP000240653"/>
    </source>
</evidence>
<comment type="caution">
    <text evidence="2">The sequence shown here is derived from an EMBL/GenBank/DDBJ whole genome shotgun (WGS) entry which is preliminary data.</text>
</comment>
<dbReference type="EMBL" id="PXYL01000016">
    <property type="protein sequence ID" value="PSJ56906.1"/>
    <property type="molecule type" value="Genomic_DNA"/>
</dbReference>
<sequence length="98" mass="9916">MPLPPTLPPPMPPPPPCPPPPPPPRTSCTPPGSSFCLCMKTPGCRPPRSQCMAVLQLSLSMPLATGCAGRVRKASPTALTVGTVSGIALGRLAADAPP</sequence>
<dbReference type="AlphaFoldDB" id="A0A2P7S381"/>